<organism evidence="4 5">
    <name type="scientific">Albula glossodonta</name>
    <name type="common">roundjaw bonefish</name>
    <dbReference type="NCBI Taxonomy" id="121402"/>
    <lineage>
        <taxon>Eukaryota</taxon>
        <taxon>Metazoa</taxon>
        <taxon>Chordata</taxon>
        <taxon>Craniata</taxon>
        <taxon>Vertebrata</taxon>
        <taxon>Euteleostomi</taxon>
        <taxon>Actinopterygii</taxon>
        <taxon>Neopterygii</taxon>
        <taxon>Teleostei</taxon>
        <taxon>Albuliformes</taxon>
        <taxon>Albulidae</taxon>
        <taxon>Albula</taxon>
    </lineage>
</organism>
<dbReference type="SUPFAM" id="SSF52540">
    <property type="entry name" value="P-loop containing nucleoside triphosphate hydrolases"/>
    <property type="match status" value="1"/>
</dbReference>
<dbReference type="PROSITE" id="PS50067">
    <property type="entry name" value="KINESIN_MOTOR_2"/>
    <property type="match status" value="1"/>
</dbReference>
<name>A0A8T2NVI7_9TELE</name>
<feature type="domain" description="Kinesin motor" evidence="3">
    <location>
        <begin position="1"/>
        <end position="36"/>
    </location>
</feature>
<sequence>LGGNCRTSLIVTVSSRQSSVTETLSSLQFACRAMAIPARLIRCSQLRCAPVQAQSVKVAEKPGASSSRHLMQPPGAPDT</sequence>
<reference evidence="4" key="1">
    <citation type="thesis" date="2021" institute="BYU ScholarsArchive" country="Provo, UT, USA">
        <title>Applications of and Algorithms for Genome Assembly and Genomic Analyses with an Emphasis on Marine Teleosts.</title>
        <authorList>
            <person name="Pickett B.D."/>
        </authorList>
    </citation>
    <scope>NUCLEOTIDE SEQUENCE</scope>
    <source>
        <strain evidence="4">HI-2016</strain>
    </source>
</reference>
<dbReference type="AlphaFoldDB" id="A0A8T2NVI7"/>
<proteinExistence type="inferred from homology"/>
<dbReference type="GO" id="GO:0003777">
    <property type="term" value="F:microtubule motor activity"/>
    <property type="evidence" value="ECO:0007669"/>
    <property type="project" value="InterPro"/>
</dbReference>
<feature type="non-terminal residue" evidence="4">
    <location>
        <position position="1"/>
    </location>
</feature>
<keyword evidence="5" id="KW-1185">Reference proteome</keyword>
<evidence type="ECO:0000259" key="3">
    <source>
        <dbReference type="PROSITE" id="PS50067"/>
    </source>
</evidence>
<dbReference type="GO" id="GO:0007018">
    <property type="term" value="P:microtubule-based movement"/>
    <property type="evidence" value="ECO:0007669"/>
    <property type="project" value="InterPro"/>
</dbReference>
<dbReference type="GO" id="GO:0005524">
    <property type="term" value="F:ATP binding"/>
    <property type="evidence" value="ECO:0007669"/>
    <property type="project" value="InterPro"/>
</dbReference>
<comment type="similarity">
    <text evidence="1">Belongs to the TRAFAC class myosin-kinesin ATPase superfamily. Kinesin family.</text>
</comment>
<dbReference type="EMBL" id="JAFBMS010000020">
    <property type="protein sequence ID" value="KAG9344189.1"/>
    <property type="molecule type" value="Genomic_DNA"/>
</dbReference>
<feature type="non-terminal residue" evidence="4">
    <location>
        <position position="79"/>
    </location>
</feature>
<accession>A0A8T2NVI7</accession>
<dbReference type="Pfam" id="PF00225">
    <property type="entry name" value="Kinesin"/>
    <property type="match status" value="1"/>
</dbReference>
<evidence type="ECO:0000256" key="2">
    <source>
        <dbReference type="SAM" id="MobiDB-lite"/>
    </source>
</evidence>
<dbReference type="Proteomes" id="UP000824540">
    <property type="component" value="Unassembled WGS sequence"/>
</dbReference>
<comment type="caution">
    <text evidence="1">Lacks conserved residue(s) required for the propagation of feature annotation.</text>
</comment>
<evidence type="ECO:0000313" key="5">
    <source>
        <dbReference type="Proteomes" id="UP000824540"/>
    </source>
</evidence>
<gene>
    <name evidence="4" type="ORF">JZ751_010858</name>
</gene>
<dbReference type="Gene3D" id="1.20.58.1980">
    <property type="match status" value="1"/>
</dbReference>
<protein>
    <recommendedName>
        <fullName evidence="3">Kinesin motor domain-containing protein</fullName>
    </recommendedName>
</protein>
<evidence type="ECO:0000313" key="4">
    <source>
        <dbReference type="EMBL" id="KAG9344189.1"/>
    </source>
</evidence>
<dbReference type="InterPro" id="IPR001752">
    <property type="entry name" value="Kinesin_motor_dom"/>
</dbReference>
<evidence type="ECO:0000256" key="1">
    <source>
        <dbReference type="PROSITE-ProRule" id="PRU00283"/>
    </source>
</evidence>
<dbReference type="InterPro" id="IPR027417">
    <property type="entry name" value="P-loop_NTPase"/>
</dbReference>
<dbReference type="GO" id="GO:0008017">
    <property type="term" value="F:microtubule binding"/>
    <property type="evidence" value="ECO:0007669"/>
    <property type="project" value="InterPro"/>
</dbReference>
<feature type="region of interest" description="Disordered" evidence="2">
    <location>
        <begin position="59"/>
        <end position="79"/>
    </location>
</feature>
<dbReference type="OrthoDB" id="8902463at2759"/>
<comment type="caution">
    <text evidence="4">The sequence shown here is derived from an EMBL/GenBank/DDBJ whole genome shotgun (WGS) entry which is preliminary data.</text>
</comment>